<evidence type="ECO:0000256" key="1">
    <source>
        <dbReference type="ARBA" id="ARBA00003843"/>
    </source>
</evidence>
<dbReference type="PANTHER" id="PTHR45973:SF8">
    <property type="entry name" value="LEUCINE-RICH REPEAT-CONTAINING PROTEIN 49"/>
    <property type="match status" value="1"/>
</dbReference>
<organism evidence="5 6">
    <name type="scientific">Limulus polyphemus</name>
    <name type="common">Atlantic horseshoe crab</name>
    <dbReference type="NCBI Taxonomy" id="6850"/>
    <lineage>
        <taxon>Eukaryota</taxon>
        <taxon>Metazoa</taxon>
        <taxon>Ecdysozoa</taxon>
        <taxon>Arthropoda</taxon>
        <taxon>Chelicerata</taxon>
        <taxon>Merostomata</taxon>
        <taxon>Xiphosura</taxon>
        <taxon>Limulidae</taxon>
        <taxon>Limulus</taxon>
    </lineage>
</organism>
<proteinExistence type="predicted"/>
<accession>A0ABM1BTD1</accession>
<evidence type="ECO:0000256" key="3">
    <source>
        <dbReference type="ARBA" id="ARBA00022737"/>
    </source>
</evidence>
<dbReference type="Proteomes" id="UP000694941">
    <property type="component" value="Unplaced"/>
</dbReference>
<protein>
    <recommendedName>
        <fullName evidence="4">Dynein axonemal assembly factor 1 homolog</fullName>
    </recommendedName>
</protein>
<sequence length="942" mass="106838">MYTSERKISNKIRRGEKCRKEAIQYENLGLSITKVAGLANVPSATSFSSSNSKYTAAQDRKQASVRQKVINTKKNYMVTSTSILQEVKSRPKSAINTFYGDKKNCESSYSNRSVVQSTEQSIVPVEQRTTLQKRLDQKPTSVSITNKKSPVLTGLPPLSFDFISTVGNINDDNAFLNNNSSSNEGLKLKSKYCSHDPKDPTLCESSVRCHVDIDNDSVDKVLTRYRPRSETGIKSLPWFQGQLNSDIHNFGKKSPYTSKTASSKSKLIVQRNLQGELVIKRTPEEHQANPEKLVLVNIGLKECPILEDENQLQLLNYQHNKIQYITNLAAMRNLVFLELSDNCIECISGLQNVVSLRVLLLSRNKIRNIEGLDNLTNLDVLDLSGNKISEIANLSHLENLRILNLSENNLAEMKQLQGLKKLVELNLSNNSISLVQEVNELQSLQRLFLSHNQLENCKQIDCLREITTLNELAFDGCPLTKIPNYRSLILGRLMYLNFLDFKRITDEEKRVAIALVRREEFKAQETLRLAKIKEAREQAIKNAQQQWETALKQGKKTQLLITEQKSGFVDLSSPKYFNNAQKTQMYDSDQDEDDDDVATHFLHNPNKYTETYNKRRQKKLNETFVSQKKTKLWKRTLHRSTLQKKCLSKSNKCSLNVSEIENFQPAHLVELIEGKLLIYGIGGVKAALHHSWNSDSVSNITTLGLNYIFFEDIASVLTKFAPLFPYVTCLIFYCANITCLSQLSALVHVSNLQSLVISPEGNSVTELVTWRLYTVYRLGQSLRILNNILVTPLERSCAEKMFGGLLLVISSYLPQYKLSSLLADPQVKEALIKEKGYSPNILQKHPENPVLSDALLKTALCYRPHNNEIANKSSAKENLVQASLTAVKETLRKRAILKNLWPSMFHTLIADSLLEFKDLNSHMKKSLRAINEKQKFSGPKKE</sequence>
<dbReference type="InterPro" id="IPR050576">
    <property type="entry name" value="Cilia_flagella_integrity"/>
</dbReference>
<comment type="function">
    <text evidence="1">Cilium-specific protein required for cilia structures.</text>
</comment>
<dbReference type="InterPro" id="IPR003591">
    <property type="entry name" value="Leu-rich_rpt_typical-subtyp"/>
</dbReference>
<dbReference type="Pfam" id="PF14580">
    <property type="entry name" value="LRR_9"/>
    <property type="match status" value="1"/>
</dbReference>
<dbReference type="Gene3D" id="3.80.10.10">
    <property type="entry name" value="Ribonuclease Inhibitor"/>
    <property type="match status" value="3"/>
</dbReference>
<keyword evidence="2" id="KW-0433">Leucine-rich repeat</keyword>
<dbReference type="PROSITE" id="PS51450">
    <property type="entry name" value="LRR"/>
    <property type="match status" value="6"/>
</dbReference>
<evidence type="ECO:0000313" key="5">
    <source>
        <dbReference type="Proteomes" id="UP000694941"/>
    </source>
</evidence>
<dbReference type="GeneID" id="106472203"/>
<name>A0ABM1BTD1_LIMPO</name>
<dbReference type="InterPro" id="IPR032675">
    <property type="entry name" value="LRR_dom_sf"/>
</dbReference>
<dbReference type="PANTHER" id="PTHR45973">
    <property type="entry name" value="PROTEIN PHOSPHATASE 1 REGULATORY SUBUNIT SDS22-RELATED"/>
    <property type="match status" value="1"/>
</dbReference>
<dbReference type="SMART" id="SM00365">
    <property type="entry name" value="LRR_SD22"/>
    <property type="match status" value="6"/>
</dbReference>
<gene>
    <name evidence="6" type="primary">LOC106472203</name>
</gene>
<evidence type="ECO:0000256" key="4">
    <source>
        <dbReference type="ARBA" id="ARBA00024433"/>
    </source>
</evidence>
<evidence type="ECO:0000313" key="6">
    <source>
        <dbReference type="RefSeq" id="XP_013788287.1"/>
    </source>
</evidence>
<evidence type="ECO:0000256" key="2">
    <source>
        <dbReference type="ARBA" id="ARBA00022614"/>
    </source>
</evidence>
<dbReference type="InterPro" id="IPR001611">
    <property type="entry name" value="Leu-rich_rpt"/>
</dbReference>
<keyword evidence="5" id="KW-1185">Reference proteome</keyword>
<dbReference type="SMART" id="SM00369">
    <property type="entry name" value="LRR_TYP"/>
    <property type="match status" value="6"/>
</dbReference>
<dbReference type="SUPFAM" id="SSF52058">
    <property type="entry name" value="L domain-like"/>
    <property type="match status" value="1"/>
</dbReference>
<keyword evidence="3" id="KW-0677">Repeat</keyword>
<dbReference type="RefSeq" id="XP_013788287.1">
    <property type="nucleotide sequence ID" value="XM_013932833.2"/>
</dbReference>
<reference evidence="6" key="1">
    <citation type="submission" date="2025-08" db="UniProtKB">
        <authorList>
            <consortium name="RefSeq"/>
        </authorList>
    </citation>
    <scope>IDENTIFICATION</scope>
    <source>
        <tissue evidence="6">Muscle</tissue>
    </source>
</reference>